<dbReference type="AlphaFoldDB" id="A0AAD3XFQ7"/>
<proteinExistence type="predicted"/>
<organism evidence="2 3">
    <name type="scientific">Nepenthes gracilis</name>
    <name type="common">Slender pitcher plant</name>
    <dbReference type="NCBI Taxonomy" id="150966"/>
    <lineage>
        <taxon>Eukaryota</taxon>
        <taxon>Viridiplantae</taxon>
        <taxon>Streptophyta</taxon>
        <taxon>Embryophyta</taxon>
        <taxon>Tracheophyta</taxon>
        <taxon>Spermatophyta</taxon>
        <taxon>Magnoliopsida</taxon>
        <taxon>eudicotyledons</taxon>
        <taxon>Gunneridae</taxon>
        <taxon>Pentapetalae</taxon>
        <taxon>Caryophyllales</taxon>
        <taxon>Nepenthaceae</taxon>
        <taxon>Nepenthes</taxon>
    </lineage>
</organism>
<dbReference type="InterPro" id="IPR039905">
    <property type="entry name" value="CD2BP2/Lin1"/>
</dbReference>
<accession>A0AAD3XFQ7</accession>
<protein>
    <recommendedName>
        <fullName evidence="1">OCRE domain-containing protein</fullName>
    </recommendedName>
</protein>
<name>A0AAD3XFQ7_NEPGR</name>
<dbReference type="EMBL" id="BSYO01000004">
    <property type="protein sequence ID" value="GMH03000.1"/>
    <property type="molecule type" value="Genomic_DNA"/>
</dbReference>
<dbReference type="Pfam" id="PF17780">
    <property type="entry name" value="OCRE"/>
    <property type="match status" value="1"/>
</dbReference>
<evidence type="ECO:0000313" key="3">
    <source>
        <dbReference type="Proteomes" id="UP001279734"/>
    </source>
</evidence>
<dbReference type="GO" id="GO:0005682">
    <property type="term" value="C:U5 snRNP"/>
    <property type="evidence" value="ECO:0007669"/>
    <property type="project" value="InterPro"/>
</dbReference>
<keyword evidence="3" id="KW-1185">Reference proteome</keyword>
<reference evidence="2" key="1">
    <citation type="submission" date="2023-05" db="EMBL/GenBank/DDBJ databases">
        <title>Nepenthes gracilis genome sequencing.</title>
        <authorList>
            <person name="Fukushima K."/>
        </authorList>
    </citation>
    <scope>NUCLEOTIDE SEQUENCE</scope>
    <source>
        <strain evidence="2">SING2019-196</strain>
    </source>
</reference>
<comment type="caution">
    <text evidence="2">The sequence shown here is derived from an EMBL/GenBank/DDBJ whole genome shotgun (WGS) entry which is preliminary data.</text>
</comment>
<dbReference type="Proteomes" id="UP001279734">
    <property type="component" value="Unassembled WGS sequence"/>
</dbReference>
<gene>
    <name evidence="2" type="ORF">Nepgr_004839</name>
</gene>
<dbReference type="PANTHER" id="PTHR13138">
    <property type="entry name" value="PROTEIN LIN1"/>
    <property type="match status" value="1"/>
</dbReference>
<evidence type="ECO:0000259" key="1">
    <source>
        <dbReference type="Pfam" id="PF17780"/>
    </source>
</evidence>
<sequence length="266" mass="29433">MPFETKLIFDLLTEDAMKLMGNGYYNVYHAKQEIFDREAGKMGLGTRRICELTSGKRNGPSFSEGIGNCGANAPNHSHMDGSTSAAPLSDGADTYDMFADEDAAANHLFEGRSLASASNHHSSSLMEVGHVNQDYDSSLAGQKLCMMILLDTVLPTFSISLLCELTYLNEPQIFEFEVMFIHSVPCQLRDLLADTSIPSFMLYTSFCAVLVPIFSPSWIYNYSSNLGYCYDPSSGLYFSAMWGQWYPFNEESGTYAEIQDAVSNAC</sequence>
<feature type="domain" description="OCRE" evidence="1">
    <location>
        <begin position="222"/>
        <end position="256"/>
    </location>
</feature>
<dbReference type="InterPro" id="IPR041591">
    <property type="entry name" value="OCRE"/>
</dbReference>
<dbReference type="PANTHER" id="PTHR13138:SF3">
    <property type="entry name" value="CD2 ANTIGEN CYTOPLASMIC TAIL-BINDING PROTEIN 2"/>
    <property type="match status" value="1"/>
</dbReference>
<evidence type="ECO:0000313" key="2">
    <source>
        <dbReference type="EMBL" id="GMH03000.1"/>
    </source>
</evidence>